<protein>
    <recommendedName>
        <fullName evidence="8">Major facilitator superfamily (MFS) profile domain-containing protein</fullName>
    </recommendedName>
</protein>
<feature type="transmembrane region" description="Helical" evidence="5">
    <location>
        <begin position="329"/>
        <end position="348"/>
    </location>
</feature>
<gene>
    <name evidence="6" type="ORF">L336_0929</name>
</gene>
<organism evidence="6 7">
    <name type="scientific">Candidatus Saccharimonas aalborgensis</name>
    <dbReference type="NCBI Taxonomy" id="1332188"/>
    <lineage>
        <taxon>Bacteria</taxon>
        <taxon>Candidatus Saccharimonadota</taxon>
        <taxon>Candidatus Saccharimonadia</taxon>
        <taxon>Candidatus Saccharimonadales</taxon>
        <taxon>Candidatus Saccharimonadaceae</taxon>
        <taxon>Candidatus Saccharimonas</taxon>
    </lineage>
</organism>
<dbReference type="AlphaFoldDB" id="R4PLV3"/>
<feature type="transmembrane region" description="Helical" evidence="5">
    <location>
        <begin position="43"/>
        <end position="63"/>
    </location>
</feature>
<dbReference type="OrthoDB" id="9816124at2"/>
<feature type="transmembrane region" description="Helical" evidence="5">
    <location>
        <begin position="94"/>
        <end position="118"/>
    </location>
</feature>
<keyword evidence="4 5" id="KW-0472">Membrane</keyword>
<dbReference type="HOGENOM" id="CLU_046685_0_0_0"/>
<feature type="transmembrane region" description="Helical" evidence="5">
    <location>
        <begin position="203"/>
        <end position="230"/>
    </location>
</feature>
<evidence type="ECO:0000256" key="3">
    <source>
        <dbReference type="ARBA" id="ARBA00022989"/>
    </source>
</evidence>
<dbReference type="PANTHER" id="PTHR23530:SF1">
    <property type="entry name" value="PERMEASE, MAJOR FACILITATOR SUPERFAMILY-RELATED"/>
    <property type="match status" value="1"/>
</dbReference>
<proteinExistence type="predicted"/>
<dbReference type="GO" id="GO:0022857">
    <property type="term" value="F:transmembrane transporter activity"/>
    <property type="evidence" value="ECO:0007669"/>
    <property type="project" value="InterPro"/>
</dbReference>
<dbReference type="Proteomes" id="UP000013893">
    <property type="component" value="Chromosome"/>
</dbReference>
<reference evidence="6 7" key="1">
    <citation type="journal article" date="2013" name="Nat. Biotechnol.">
        <title>Genome sequences of rare, uncultured bacteria obtained by differential coverage binning of multiple metagenomes.</title>
        <authorList>
            <person name="Albertsen M."/>
            <person name="Hugenholtz P."/>
            <person name="Skarshewski A."/>
            <person name="Nielsen K.L."/>
            <person name="Tyson G.W."/>
            <person name="Nielsen P.H."/>
        </authorList>
    </citation>
    <scope>NUCLEOTIDE SEQUENCE [LARGE SCALE GENOMIC DNA]</scope>
    <source>
        <strain evidence="6">TM71</strain>
    </source>
</reference>
<evidence type="ECO:0000256" key="2">
    <source>
        <dbReference type="ARBA" id="ARBA00022692"/>
    </source>
</evidence>
<dbReference type="SUPFAM" id="SSF103473">
    <property type="entry name" value="MFS general substrate transporter"/>
    <property type="match status" value="1"/>
</dbReference>
<dbReference type="PROSITE" id="PS00216">
    <property type="entry name" value="SUGAR_TRANSPORT_1"/>
    <property type="match status" value="1"/>
</dbReference>
<keyword evidence="7" id="KW-1185">Reference proteome</keyword>
<feature type="transmembrane region" description="Helical" evidence="5">
    <location>
        <begin position="296"/>
        <end position="317"/>
    </location>
</feature>
<evidence type="ECO:0000256" key="1">
    <source>
        <dbReference type="ARBA" id="ARBA00004141"/>
    </source>
</evidence>
<dbReference type="RefSeq" id="WP_015642078.1">
    <property type="nucleotide sequence ID" value="NC_021219.1"/>
</dbReference>
<feature type="transmembrane region" description="Helical" evidence="5">
    <location>
        <begin position="236"/>
        <end position="261"/>
    </location>
</feature>
<evidence type="ECO:0000256" key="4">
    <source>
        <dbReference type="ARBA" id="ARBA00023136"/>
    </source>
</evidence>
<evidence type="ECO:0008006" key="8">
    <source>
        <dbReference type="Google" id="ProtNLM"/>
    </source>
</evidence>
<dbReference type="InterPro" id="IPR053160">
    <property type="entry name" value="MFS_DHA3_Transporter"/>
</dbReference>
<dbReference type="InterPro" id="IPR011701">
    <property type="entry name" value="MFS"/>
</dbReference>
<dbReference type="EMBL" id="CP005957">
    <property type="protein sequence ID" value="AGL62628.1"/>
    <property type="molecule type" value="Genomic_DNA"/>
</dbReference>
<feature type="transmembrane region" description="Helical" evidence="5">
    <location>
        <begin position="273"/>
        <end position="290"/>
    </location>
</feature>
<keyword evidence="2 5" id="KW-0812">Transmembrane</keyword>
<dbReference type="Pfam" id="PF07690">
    <property type="entry name" value="MFS_1"/>
    <property type="match status" value="1"/>
</dbReference>
<feature type="transmembrane region" description="Helical" evidence="5">
    <location>
        <begin position="165"/>
        <end position="182"/>
    </location>
</feature>
<keyword evidence="3 5" id="KW-1133">Transmembrane helix</keyword>
<evidence type="ECO:0000313" key="7">
    <source>
        <dbReference type="Proteomes" id="UP000013893"/>
    </source>
</evidence>
<dbReference type="InterPro" id="IPR005829">
    <property type="entry name" value="Sugar_transporter_CS"/>
</dbReference>
<feature type="transmembrane region" description="Helical" evidence="5">
    <location>
        <begin position="12"/>
        <end position="31"/>
    </location>
</feature>
<comment type="subcellular location">
    <subcellularLocation>
        <location evidence="1">Membrane</location>
        <topology evidence="1">Multi-pass membrane protein</topology>
    </subcellularLocation>
</comment>
<sequence>MAMGLGALGRLRLIYFCFGLMFWYGIEQLFLDNILQDPSARAVVTTVWAVTFLLSDIPSGIIADRIGRKRALITASLFQLLSLCILAISPSLLVYGIGAAFYALYTAFQNGAFQAFLYDHLLSEGRERRYARYMGQASALFLLGAGVANALSGIIAEYSNLRVPYLLSILPALVALATIMTLREPSRHKESELSGWRAHAKDIITVIASRPIIWVLGLIFFAANAFWLTVGEFGQVYILSFGVSAAVLGLLWALTALISGLAQFTSHWVKNRIAHISFVFIIFLVAFALIQSWVGIGLFIVIYAITGLLETIADAAIQHHTPSKVRASVFSTVSFAANAAAIPLIWWFNSIFSRPGYHSGKCGYVVAHHGRCTHEPYRIQASAAFVAE</sequence>
<dbReference type="GO" id="GO:0016020">
    <property type="term" value="C:membrane"/>
    <property type="evidence" value="ECO:0007669"/>
    <property type="project" value="UniProtKB-SubCell"/>
</dbReference>
<feature type="transmembrane region" description="Helical" evidence="5">
    <location>
        <begin position="139"/>
        <end position="159"/>
    </location>
</feature>
<dbReference type="PANTHER" id="PTHR23530">
    <property type="entry name" value="TRANSPORT PROTEIN-RELATED"/>
    <property type="match status" value="1"/>
</dbReference>
<evidence type="ECO:0000256" key="5">
    <source>
        <dbReference type="SAM" id="Phobius"/>
    </source>
</evidence>
<evidence type="ECO:0000313" key="6">
    <source>
        <dbReference type="EMBL" id="AGL62628.1"/>
    </source>
</evidence>
<dbReference type="Gene3D" id="1.20.1250.20">
    <property type="entry name" value="MFS general substrate transporter like domains"/>
    <property type="match status" value="1"/>
</dbReference>
<accession>R4PLV3</accession>
<name>R4PLV3_9BACT</name>
<dbReference type="InterPro" id="IPR036259">
    <property type="entry name" value="MFS_trans_sf"/>
</dbReference>
<dbReference type="KEGG" id="saal:L336_0929"/>
<dbReference type="STRING" id="1332188.L336_0929"/>